<evidence type="ECO:0000313" key="3">
    <source>
        <dbReference type="Proteomes" id="UP000030004"/>
    </source>
</evidence>
<gene>
    <name evidence="2" type="ORF">ATO9_21855</name>
</gene>
<evidence type="ECO:0000313" key="2">
    <source>
        <dbReference type="EMBL" id="KGM46821.1"/>
    </source>
</evidence>
<dbReference type="EMBL" id="AQQX01000020">
    <property type="protein sequence ID" value="KGM46821.1"/>
    <property type="molecule type" value="Genomic_DNA"/>
</dbReference>
<dbReference type="eggNOG" id="ENOG503366S">
    <property type="taxonomic scope" value="Bacteria"/>
</dbReference>
<feature type="chain" id="PRO_5001961942" evidence="1">
    <location>
        <begin position="22"/>
        <end position="92"/>
    </location>
</feature>
<accession>A0A0A0E738</accession>
<reference evidence="2 3" key="1">
    <citation type="journal article" date="2015" name="Antonie Van Leeuwenhoek">
        <title>Pseudooceanicola atlanticus gen. nov. sp. nov., isolated from surface seawater of the Atlantic Ocean and reclassification of Oceanicola batsensis, Oceanicola marinus, Oceanicola nitratireducens, Oceanicola nanhaiensis, Oceanicola antarcticus and Oceanicola flagellatus, as Pseudooceanicola batsensis comb. nov., Pseudooceanicola marinus comb. nov., Pseudooceanicola nitratireducens comb. nov., Pseudooceanicola nanhaiensis comb. nov., Pseudooceanicola antarcticus comb. nov., and Pseudooceanicola flagellatus comb. nov.</title>
        <authorList>
            <person name="Lai Q."/>
            <person name="Li G."/>
            <person name="Liu X."/>
            <person name="Du Y."/>
            <person name="Sun F."/>
            <person name="Shao Z."/>
        </authorList>
    </citation>
    <scope>NUCLEOTIDE SEQUENCE [LARGE SCALE GENOMIC DNA]</scope>
    <source>
        <strain evidence="2 3">22II-s11g</strain>
    </source>
</reference>
<evidence type="ECO:0000256" key="1">
    <source>
        <dbReference type="SAM" id="SignalP"/>
    </source>
</evidence>
<proteinExistence type="predicted"/>
<sequence length="92" mass="10301">MKKSLFAAAVLAIAAAAPAVAWEGKTVACYKKVWVNPTYTAKKELVMAAHSEYKHVGKEVHEIYYPPVYKEILKKKTDGYYVMKKVSCPCNC</sequence>
<protein>
    <submittedName>
        <fullName evidence="2">Uncharacterized protein</fullName>
    </submittedName>
</protein>
<feature type="signal peptide" evidence="1">
    <location>
        <begin position="1"/>
        <end position="21"/>
    </location>
</feature>
<keyword evidence="3" id="KW-1185">Reference proteome</keyword>
<organism evidence="2 3">
    <name type="scientific">Pseudooceanicola atlanticus</name>
    <dbReference type="NCBI Taxonomy" id="1461694"/>
    <lineage>
        <taxon>Bacteria</taxon>
        <taxon>Pseudomonadati</taxon>
        <taxon>Pseudomonadota</taxon>
        <taxon>Alphaproteobacteria</taxon>
        <taxon>Rhodobacterales</taxon>
        <taxon>Paracoccaceae</taxon>
        <taxon>Pseudooceanicola</taxon>
    </lineage>
</organism>
<comment type="caution">
    <text evidence="2">The sequence shown here is derived from an EMBL/GenBank/DDBJ whole genome shotgun (WGS) entry which is preliminary data.</text>
</comment>
<dbReference type="AlphaFoldDB" id="A0A0A0E738"/>
<dbReference type="RefSeq" id="WP_043754379.1">
    <property type="nucleotide sequence ID" value="NZ_AQQX01000020.1"/>
</dbReference>
<name>A0A0A0E738_9RHOB</name>
<keyword evidence="1" id="KW-0732">Signal</keyword>
<dbReference type="Proteomes" id="UP000030004">
    <property type="component" value="Unassembled WGS sequence"/>
</dbReference>